<protein>
    <submittedName>
        <fullName evidence="2">Uncharacterized protein</fullName>
    </submittedName>
</protein>
<feature type="region of interest" description="Disordered" evidence="1">
    <location>
        <begin position="217"/>
        <end position="292"/>
    </location>
</feature>
<feature type="compositionally biased region" description="Basic and acidic residues" evidence="1">
    <location>
        <begin position="228"/>
        <end position="238"/>
    </location>
</feature>
<gene>
    <name evidence="2" type="ORF">PR048_010612</name>
</gene>
<dbReference type="Proteomes" id="UP001159363">
    <property type="component" value="Chromosome 3"/>
</dbReference>
<dbReference type="EMBL" id="JARBHB010000003">
    <property type="protein sequence ID" value="KAJ8891102.1"/>
    <property type="molecule type" value="Genomic_DNA"/>
</dbReference>
<evidence type="ECO:0000256" key="1">
    <source>
        <dbReference type="SAM" id="MobiDB-lite"/>
    </source>
</evidence>
<evidence type="ECO:0000313" key="2">
    <source>
        <dbReference type="EMBL" id="KAJ8891102.1"/>
    </source>
</evidence>
<proteinExistence type="predicted"/>
<accession>A0ABQ9I389</accession>
<comment type="caution">
    <text evidence="2">The sequence shown here is derived from an EMBL/GenBank/DDBJ whole genome shotgun (WGS) entry which is preliminary data.</text>
</comment>
<keyword evidence="3" id="KW-1185">Reference proteome</keyword>
<feature type="compositionally biased region" description="Basic and acidic residues" evidence="1">
    <location>
        <begin position="1536"/>
        <end position="1561"/>
    </location>
</feature>
<reference evidence="2 3" key="1">
    <citation type="submission" date="2023-02" db="EMBL/GenBank/DDBJ databases">
        <title>LHISI_Scaffold_Assembly.</title>
        <authorList>
            <person name="Stuart O.P."/>
            <person name="Cleave R."/>
            <person name="Magrath M.J.L."/>
            <person name="Mikheyev A.S."/>
        </authorList>
    </citation>
    <scope>NUCLEOTIDE SEQUENCE [LARGE SCALE GENOMIC DNA]</scope>
    <source>
        <strain evidence="2">Daus_M_001</strain>
        <tissue evidence="2">Leg muscle</tissue>
    </source>
</reference>
<evidence type="ECO:0000313" key="3">
    <source>
        <dbReference type="Proteomes" id="UP001159363"/>
    </source>
</evidence>
<name>A0ABQ9I389_9NEOP</name>
<organism evidence="2 3">
    <name type="scientific">Dryococelus australis</name>
    <dbReference type="NCBI Taxonomy" id="614101"/>
    <lineage>
        <taxon>Eukaryota</taxon>
        <taxon>Metazoa</taxon>
        <taxon>Ecdysozoa</taxon>
        <taxon>Arthropoda</taxon>
        <taxon>Hexapoda</taxon>
        <taxon>Insecta</taxon>
        <taxon>Pterygota</taxon>
        <taxon>Neoptera</taxon>
        <taxon>Polyneoptera</taxon>
        <taxon>Phasmatodea</taxon>
        <taxon>Verophasmatodea</taxon>
        <taxon>Anareolatae</taxon>
        <taxon>Phasmatidae</taxon>
        <taxon>Eurycanthinae</taxon>
        <taxon>Dryococelus</taxon>
    </lineage>
</organism>
<feature type="region of interest" description="Disordered" evidence="1">
    <location>
        <begin position="1533"/>
        <end position="1561"/>
    </location>
</feature>
<sequence length="1585" mass="176851">METESATRARTGVQLTSIVTEVAAACELHKRSASYVRLHRSQLQGIYRRVICKCVHGSTRYTRVQRNRASNVAAGYAYIHTNEYRRHASTEKELCTLVFAEIESATRTYTRERLATRFTSASYVYLHRSCANEVSNNKSKPPPPSIAFSTHRSPVAQSVGASSIWDAGGSGFGPRVRAVTMNDRMPLNVSIKICPGKGSDRERPILVLQTVIRNDANTRAAERASPSKAERGEPETRPEYISADQPRDVVQGRCGSPTSIGPSQRCGPDPPELSVIDSGESRTCKRGSARRNENRRLRREQVYLTTTRCGAPNWVSNCNRPEKERKKPRCNRERRVPTGRKVSTWHFADESYVTVRRVEDVTWVLQTYHGLKMRKAIECWDTQPARSLYLIFSLWGKRNACDSKCITTVPEAVDGDDSQLPCLWFLYAVHGLSSALNEMYKMSSISTNTCINPPLHGHPDALVNPWKILVVSQPTAIFVAEGVHIVHWGCIDKFISAGEVRAIMPRASSAPSPLTKGTELACSVLVALCVPKGLSAWLSIYSARLSTRRTEFNPRPEHFRIFAIGNRAARCRWSAVFSGISRFPGPCILGTAPFSPRFTLIGSQDLVVKSRQMISSSIPCHKTIKKIPLKCRKAKKKCVYRTAEQMKGCCGPESKKTGTFDVSLLLGRPNTAAEIPRGLQLGYVTSQEGWSPGVEGGLEDTGQKAGIMRASRLERRGRISGFLLIWPPAMTRRQWRASSSFRAAPDKMTRGGVEWFEDVTRIGNTISEHPNIAQHGFFNALPLKIHKSTQGPRSETYYSLFTQSGDVCAAHNNDVLRANKVKLDECGEQLECKYAGNVRSPRKPADQRIRPERFQRVPRKYDYVDALGRLDVYFTFSAPLHPIIWGFMDTTGLLLIYSFQPYAGKRTQNCAPIRTQNCAPIPRAVLRSPHSTGDLGMHINSVIASMRKALHWRAVLPQSRVCRYAARSVWKTAACLHFCLLVMAASESDTDKGNLVGLSGLRFCRCDLASDWLIFVGVGAVMSGCWVIFCVPRDSDLNSNENKTEREEKFGRLLTLRSREPMRVKRAQEGSSLPYDDEKTMTVAEEPGRTAEEEAACHASREGKGLRKGVLNRGACKGKYDEEKATDVSPIDTRRAIRTLHAVHRLALSGDGPFDERGSFTLIAPAPNGLKRRKLIKSYEELEATVNGLYGVTDARVCVIYPVDSYLSFALRPVPVTARINLPSSVAASTSPRDYFFPPSLHFRSEPNKTYRLSANALWRDPAPCRGFWGIYSYGRAKAIIPAANCFNRRYIPGGGEVCEGGKNHSLSRWLPSRMQGVLHPSAVPGRVGGFLRHFGDYQNPGIFAYHNEKNLVQITEFWYVWQNCLRVEVASGYQALVTEDARTPWGYETRPDASQPPRGQEGLQAAFGIEIKLNNLILVYSLVAAEISRWCRGFRGDFKVPCVGAWFPPHGEQGTLMTSGGRRVNSRRHYAVGQFKVDTAAIGSMSNKTFIRAVIMQLRAETRSTGSSFFRNRFDATLNSEVLRADEGDWGVSTEQRRNEKAGKRKSADQRYRPRHDSHTRKFECDTAFVGGVQANRSATAAPK</sequence>